<evidence type="ECO:0000313" key="2">
    <source>
        <dbReference type="EMBL" id="VFK57666.1"/>
    </source>
</evidence>
<feature type="transmembrane region" description="Helical" evidence="1">
    <location>
        <begin position="15"/>
        <end position="42"/>
    </location>
</feature>
<protein>
    <submittedName>
        <fullName evidence="2">Uncharacterized protein</fullName>
    </submittedName>
</protein>
<accession>A0A450ZV85</accession>
<feature type="transmembrane region" description="Helical" evidence="1">
    <location>
        <begin position="63"/>
        <end position="84"/>
    </location>
</feature>
<keyword evidence="1" id="KW-0812">Transmembrane</keyword>
<sequence>MRIRLIIVWLEGEEVITYIIGLWLASLLLGYELAFTGATLAIGRSIGDTDGSTGFQDAITPPWSTNFAIVSYVAAIGAVGYGWYQYGWLTGIGIVVGFFFLVVINKVVLLPKSESDHFKRLILRSMINRYADFKKSGDDVRAAAMATLLDKLGTPVPEELQR</sequence>
<gene>
    <name evidence="2" type="ORF">BECKTUN1418D_GA0071000_106710</name>
</gene>
<name>A0A450ZV85_9GAMM</name>
<dbReference type="EMBL" id="CAADFX010000067">
    <property type="protein sequence ID" value="VFK57666.1"/>
    <property type="molecule type" value="Genomic_DNA"/>
</dbReference>
<proteinExistence type="predicted"/>
<dbReference type="AlphaFoldDB" id="A0A450ZV85"/>
<keyword evidence="1" id="KW-1133">Transmembrane helix</keyword>
<keyword evidence="1" id="KW-0472">Membrane</keyword>
<evidence type="ECO:0000256" key="1">
    <source>
        <dbReference type="SAM" id="Phobius"/>
    </source>
</evidence>
<feature type="transmembrane region" description="Helical" evidence="1">
    <location>
        <begin position="90"/>
        <end position="110"/>
    </location>
</feature>
<organism evidence="2">
    <name type="scientific">Candidatus Kentrum sp. TUN</name>
    <dbReference type="NCBI Taxonomy" id="2126343"/>
    <lineage>
        <taxon>Bacteria</taxon>
        <taxon>Pseudomonadati</taxon>
        <taxon>Pseudomonadota</taxon>
        <taxon>Gammaproteobacteria</taxon>
        <taxon>Candidatus Kentrum</taxon>
    </lineage>
</organism>
<reference evidence="2" key="1">
    <citation type="submission" date="2019-02" db="EMBL/GenBank/DDBJ databases">
        <authorList>
            <person name="Gruber-Vodicka R. H."/>
            <person name="Seah K. B. B."/>
        </authorList>
    </citation>
    <scope>NUCLEOTIDE SEQUENCE</scope>
    <source>
        <strain evidence="2">BECK_BY1</strain>
    </source>
</reference>